<keyword evidence="2" id="KW-1185">Reference proteome</keyword>
<dbReference type="AlphaFoldDB" id="A0A4Y3WWZ0"/>
<dbReference type="Gene3D" id="3.40.630.30">
    <property type="match status" value="1"/>
</dbReference>
<accession>A0A4Y3WWZ0</accession>
<gene>
    <name evidence="1" type="ORF">PHY01_50640</name>
</gene>
<organism evidence="1 2">
    <name type="scientific">Pseudonocardia hydrocarbonoxydans</name>
    <dbReference type="NCBI Taxonomy" id="76726"/>
    <lineage>
        <taxon>Bacteria</taxon>
        <taxon>Bacillati</taxon>
        <taxon>Actinomycetota</taxon>
        <taxon>Actinomycetes</taxon>
        <taxon>Pseudonocardiales</taxon>
        <taxon>Pseudonocardiaceae</taxon>
        <taxon>Pseudonocardia</taxon>
    </lineage>
</organism>
<name>A0A4Y3WWZ0_9PSEU</name>
<dbReference type="Proteomes" id="UP000320338">
    <property type="component" value="Unassembled WGS sequence"/>
</dbReference>
<sequence>MTDTLDCLAFPATEPPFPEALGVAERIEAGVFRARFGETAENLRSYYAAHLPQTRIVLVRAGGWAGMMRLGLPGPLASLSLEDAGAPPFGVDLRAELAGAAPVVFLDVLTTAVRRRFRNRRVFEQMLRAAADVAAEHGCTHVIAMVDRRVLVYLRRRRLACTVHSGWHRYYGSPATGVVSVGTAELRRWLDRADQASR</sequence>
<evidence type="ECO:0008006" key="3">
    <source>
        <dbReference type="Google" id="ProtNLM"/>
    </source>
</evidence>
<dbReference type="InterPro" id="IPR016181">
    <property type="entry name" value="Acyl_CoA_acyltransferase"/>
</dbReference>
<protein>
    <recommendedName>
        <fullName evidence="3">N-acetyltransferase domain-containing protein</fullName>
    </recommendedName>
</protein>
<proteinExistence type="predicted"/>
<reference evidence="1 2" key="1">
    <citation type="submission" date="2019-06" db="EMBL/GenBank/DDBJ databases">
        <title>Whole genome shotgun sequence of Pseudonocardia hydrocarbonoxydans NBRC 14498.</title>
        <authorList>
            <person name="Hosoyama A."/>
            <person name="Uohara A."/>
            <person name="Ohji S."/>
            <person name="Ichikawa N."/>
        </authorList>
    </citation>
    <scope>NUCLEOTIDE SEQUENCE [LARGE SCALE GENOMIC DNA]</scope>
    <source>
        <strain evidence="1 2">NBRC 14498</strain>
    </source>
</reference>
<dbReference type="SUPFAM" id="SSF55729">
    <property type="entry name" value="Acyl-CoA N-acyltransferases (Nat)"/>
    <property type="match status" value="1"/>
</dbReference>
<dbReference type="EMBL" id="BJNG01000056">
    <property type="protein sequence ID" value="GEC22781.1"/>
    <property type="molecule type" value="Genomic_DNA"/>
</dbReference>
<dbReference type="RefSeq" id="WP_141282588.1">
    <property type="nucleotide sequence ID" value="NZ_BAAARZ010000073.1"/>
</dbReference>
<comment type="caution">
    <text evidence="1">The sequence shown here is derived from an EMBL/GenBank/DDBJ whole genome shotgun (WGS) entry which is preliminary data.</text>
</comment>
<evidence type="ECO:0000313" key="1">
    <source>
        <dbReference type="EMBL" id="GEC22781.1"/>
    </source>
</evidence>
<evidence type="ECO:0000313" key="2">
    <source>
        <dbReference type="Proteomes" id="UP000320338"/>
    </source>
</evidence>